<dbReference type="Ensembl" id="ENST00000642153.2">
    <property type="protein sequence ID" value="ENSP00000496037.2"/>
    <property type="gene ID" value="ENSG00000288148.1"/>
</dbReference>
<keyword evidence="1 2" id="KW-0175">Coiled coil</keyword>
<dbReference type="Gene3D" id="1.20.5.1700">
    <property type="match status" value="1"/>
</dbReference>
<dbReference type="AlphaFoldDB" id="A0A1W2PRN1"/>
<sequence>SATGFHREGPTSSATLKDLESPCQERAVVLDSRSVEISQLKNTIKSLICTLKKEKQQDMRRVEELERSLSKLKNQMAEPLPPEPPAVPSEVELQHLRKELERVAGELQAQVKKNQRISLLNQRQEERIQEQEERLRKQEERIQEQHKSLQQLAKPQSVFEEPNNENKNALQLEQQVKELQEKLGEVKETETSTPSKKGWEAGSRLWGGEVRGQRQLPAWGLVTTAPPRAVLFLASCL</sequence>
<evidence type="ECO:0000256" key="3">
    <source>
        <dbReference type="SAM" id="MobiDB-lite"/>
    </source>
</evidence>
<reference evidence="5" key="1">
    <citation type="submission" date="2025-05" db="UniProtKB">
        <authorList>
            <consortium name="Ensembl"/>
        </authorList>
    </citation>
    <scope>IDENTIFICATION</scope>
</reference>
<dbReference type="Proteomes" id="UP000005640">
    <property type="component" value="Unplaced"/>
</dbReference>
<dbReference type="InterPro" id="IPR024858">
    <property type="entry name" value="GOLGA"/>
</dbReference>
<dbReference type="InterPro" id="IPR043976">
    <property type="entry name" value="GOLGA_cons_dom"/>
</dbReference>
<name>A0A1W2PRN1_HUMAN</name>
<evidence type="ECO:0000259" key="4">
    <source>
        <dbReference type="Pfam" id="PF15070"/>
    </source>
</evidence>
<evidence type="ECO:0000256" key="2">
    <source>
        <dbReference type="SAM" id="Coils"/>
    </source>
</evidence>
<keyword evidence="6" id="KW-1185">Reference proteome</keyword>
<evidence type="ECO:0000313" key="6">
    <source>
        <dbReference type="Proteomes" id="UP000005640"/>
    </source>
</evidence>
<dbReference type="PANTHER" id="PTHR10881:SF62">
    <property type="entry name" value="GOLGIN SUBFAMILY A MEMBER 8H-RELATED"/>
    <property type="match status" value="1"/>
</dbReference>
<dbReference type="PANTHER" id="PTHR10881">
    <property type="entry name" value="GOLGIN SUBFAMILY A MEMBER-RELATED"/>
    <property type="match status" value="1"/>
</dbReference>
<feature type="coiled-coil region" evidence="2">
    <location>
        <begin position="37"/>
        <end position="192"/>
    </location>
</feature>
<dbReference type="GlyGen" id="A0A1W2PRN1">
    <property type="glycosylation" value="1 site"/>
</dbReference>
<evidence type="ECO:0000256" key="1">
    <source>
        <dbReference type="ARBA" id="ARBA00023054"/>
    </source>
</evidence>
<dbReference type="SMR" id="A0A1W2PRN1"/>
<feature type="domain" description="Golgin subfamily A conserved" evidence="4">
    <location>
        <begin position="43"/>
        <end position="182"/>
    </location>
</feature>
<dbReference type="Pfam" id="PF15070">
    <property type="entry name" value="GOLGA2L5"/>
    <property type="match status" value="1"/>
</dbReference>
<organism evidence="5 6">
    <name type="scientific">Homo sapiens</name>
    <name type="common">Human</name>
    <dbReference type="NCBI Taxonomy" id="9606"/>
    <lineage>
        <taxon>Eukaryota</taxon>
        <taxon>Metazoa</taxon>
        <taxon>Chordata</taxon>
        <taxon>Craniata</taxon>
        <taxon>Vertebrata</taxon>
        <taxon>Euteleostomi</taxon>
        <taxon>Mammalia</taxon>
        <taxon>Eutheria</taxon>
        <taxon>Euarchontoglires</taxon>
        <taxon>Primates</taxon>
        <taxon>Haplorrhini</taxon>
        <taxon>Catarrhini</taxon>
        <taxon>Hominidae</taxon>
        <taxon>Homo</taxon>
    </lineage>
</organism>
<dbReference type="Ensembl" id="ENST00000640285.2">
    <property type="protein sequence ID" value="ENSP00000492744.2"/>
    <property type="gene ID" value="ENSG00000288148.1"/>
</dbReference>
<accession>A0A1W2PRN1</accession>
<feature type="region of interest" description="Disordered" evidence="3">
    <location>
        <begin position="1"/>
        <end position="21"/>
    </location>
</feature>
<protein>
    <recommendedName>
        <fullName evidence="4">Golgin subfamily A conserved domain-containing protein</fullName>
    </recommendedName>
</protein>
<dbReference type="GO" id="GO:0005794">
    <property type="term" value="C:Golgi apparatus"/>
    <property type="evidence" value="ECO:0007669"/>
    <property type="project" value="InterPro"/>
</dbReference>
<evidence type="ECO:0000313" key="5">
    <source>
        <dbReference type="Ensembl" id="ENSP00000492744.2"/>
    </source>
</evidence>
<proteinExistence type="predicted"/>